<feature type="region of interest" description="Disordered" evidence="1">
    <location>
        <begin position="69"/>
        <end position="89"/>
    </location>
</feature>
<evidence type="ECO:0000256" key="1">
    <source>
        <dbReference type="SAM" id="MobiDB-lite"/>
    </source>
</evidence>
<accession>A0A645F692</accession>
<protein>
    <submittedName>
        <fullName evidence="2">Uncharacterized protein</fullName>
    </submittedName>
</protein>
<proteinExistence type="predicted"/>
<sequence length="161" mass="18016">MRRVLAAGKARFHHCKAALEEEDHKRADHNPGVVCAEVGLIGRCRNVRNGFGPGGCSIACTGGVRSRGLHGEEEQQHGRRKREQNNNGKDRLFHNFPPCVSFFEKQNVLLNRPVFPTTIPADRFNYALLVFMLCFFSLFRSCSRQTLSSCDRLPLSASAAK</sequence>
<name>A0A645F692_9ZZZZ</name>
<gene>
    <name evidence="2" type="ORF">SDC9_157181</name>
</gene>
<evidence type="ECO:0000313" key="2">
    <source>
        <dbReference type="EMBL" id="MPN09888.1"/>
    </source>
</evidence>
<dbReference type="AlphaFoldDB" id="A0A645F692"/>
<comment type="caution">
    <text evidence="2">The sequence shown here is derived from an EMBL/GenBank/DDBJ whole genome shotgun (WGS) entry which is preliminary data.</text>
</comment>
<dbReference type="EMBL" id="VSSQ01056012">
    <property type="protein sequence ID" value="MPN09888.1"/>
    <property type="molecule type" value="Genomic_DNA"/>
</dbReference>
<organism evidence="2">
    <name type="scientific">bioreactor metagenome</name>
    <dbReference type="NCBI Taxonomy" id="1076179"/>
    <lineage>
        <taxon>unclassified sequences</taxon>
        <taxon>metagenomes</taxon>
        <taxon>ecological metagenomes</taxon>
    </lineage>
</organism>
<reference evidence="2" key="1">
    <citation type="submission" date="2019-08" db="EMBL/GenBank/DDBJ databases">
        <authorList>
            <person name="Kucharzyk K."/>
            <person name="Murdoch R.W."/>
            <person name="Higgins S."/>
            <person name="Loffler F."/>
        </authorList>
    </citation>
    <scope>NUCLEOTIDE SEQUENCE</scope>
</reference>